<dbReference type="PANTHER" id="PTHR30466">
    <property type="entry name" value="FLAVIN REDUCTASE"/>
    <property type="match status" value="1"/>
</dbReference>
<dbReference type="InterPro" id="IPR012349">
    <property type="entry name" value="Split_barrel_FMN-bd"/>
</dbReference>
<dbReference type="InterPro" id="IPR050268">
    <property type="entry name" value="NADH-dep_flavin_reductase"/>
</dbReference>
<dbReference type="PANTHER" id="PTHR30466:SF11">
    <property type="entry name" value="FLAVIN-DEPENDENT MONOOXYGENASE, REDUCTASE SUBUNIT HSAB"/>
    <property type="match status" value="1"/>
</dbReference>
<evidence type="ECO:0000256" key="2">
    <source>
        <dbReference type="ARBA" id="ARBA00023002"/>
    </source>
</evidence>
<dbReference type="GO" id="GO:0010181">
    <property type="term" value="F:FMN binding"/>
    <property type="evidence" value="ECO:0007669"/>
    <property type="project" value="InterPro"/>
</dbReference>
<proteinExistence type="inferred from homology"/>
<dbReference type="SUPFAM" id="SSF50475">
    <property type="entry name" value="FMN-binding split barrel"/>
    <property type="match status" value="1"/>
</dbReference>
<gene>
    <name evidence="4" type="ORF">DA075_32990</name>
</gene>
<accession>A0A2R4WVT9</accession>
<dbReference type="Pfam" id="PF01613">
    <property type="entry name" value="Flavin_Reduct"/>
    <property type="match status" value="1"/>
</dbReference>
<evidence type="ECO:0000259" key="3">
    <source>
        <dbReference type="SMART" id="SM00903"/>
    </source>
</evidence>
<comment type="similarity">
    <text evidence="1">Belongs to the non-flavoprotein flavin reductase family.</text>
</comment>
<dbReference type="KEGG" id="mee:DA075_32990"/>
<dbReference type="Gene3D" id="2.30.110.10">
    <property type="entry name" value="Electron Transport, Fmn-binding Protein, Chain A"/>
    <property type="match status" value="1"/>
</dbReference>
<reference evidence="4 5" key="1">
    <citation type="submission" date="2018-04" db="EMBL/GenBank/DDBJ databases">
        <title>Methylobacterium sp. PR1016A genome.</title>
        <authorList>
            <person name="Park W."/>
        </authorList>
    </citation>
    <scope>NUCLEOTIDE SEQUENCE [LARGE SCALE GENOMIC DNA]</scope>
    <source>
        <strain evidence="4 5">PR1016A</strain>
    </source>
</reference>
<dbReference type="InterPro" id="IPR002563">
    <property type="entry name" value="Flavin_Rdtase-like_dom"/>
</dbReference>
<dbReference type="SMART" id="SM00903">
    <property type="entry name" value="Flavin_Reduct"/>
    <property type="match status" value="1"/>
</dbReference>
<organism evidence="4 5">
    <name type="scientific">Methylobacterium currus</name>
    <dbReference type="NCBI Taxonomy" id="2051553"/>
    <lineage>
        <taxon>Bacteria</taxon>
        <taxon>Pseudomonadati</taxon>
        <taxon>Pseudomonadota</taxon>
        <taxon>Alphaproteobacteria</taxon>
        <taxon>Hyphomicrobiales</taxon>
        <taxon>Methylobacteriaceae</taxon>
        <taxon>Methylobacterium</taxon>
    </lineage>
</organism>
<feature type="domain" description="Flavin reductase like" evidence="3">
    <location>
        <begin position="12"/>
        <end position="156"/>
    </location>
</feature>
<dbReference type="Proteomes" id="UP000244755">
    <property type="component" value="Chromosome 2"/>
</dbReference>
<dbReference type="RefSeq" id="WP_099957324.1">
    <property type="nucleotide sequence ID" value="NZ_CP028844.1"/>
</dbReference>
<evidence type="ECO:0000256" key="1">
    <source>
        <dbReference type="ARBA" id="ARBA00008898"/>
    </source>
</evidence>
<name>A0A2R4WVT9_9HYPH</name>
<protein>
    <submittedName>
        <fullName evidence="4">Flavin reductase</fullName>
    </submittedName>
</protein>
<dbReference type="AlphaFoldDB" id="A0A2R4WVT9"/>
<sequence>MAFDQRAFRSALSQFATGVAVITARGGGGEAIGLTMSSFNSVSLDPPLILFSVDRRAHSLPSMREAAGYAVNILSRAQETLSNQFARSLSDKWSAVEHTLGHAEAPLLTGALAHFECEPFARHDGGDHEIFLGRVVRFTADGDAPPLVFFRGRYHGLCAGDDRAPEWPLPIHY</sequence>
<dbReference type="EMBL" id="CP028844">
    <property type="protein sequence ID" value="AWB25667.1"/>
    <property type="molecule type" value="Genomic_DNA"/>
</dbReference>
<keyword evidence="2" id="KW-0560">Oxidoreductase</keyword>
<keyword evidence="5" id="KW-1185">Reference proteome</keyword>
<dbReference type="GO" id="GO:0042602">
    <property type="term" value="F:riboflavin reductase (NADPH) activity"/>
    <property type="evidence" value="ECO:0007669"/>
    <property type="project" value="TreeGrafter"/>
</dbReference>
<dbReference type="OrthoDB" id="9792858at2"/>
<evidence type="ECO:0000313" key="4">
    <source>
        <dbReference type="EMBL" id="AWB25667.1"/>
    </source>
</evidence>
<evidence type="ECO:0000313" key="5">
    <source>
        <dbReference type="Proteomes" id="UP000244755"/>
    </source>
</evidence>